<evidence type="ECO:0000256" key="2">
    <source>
        <dbReference type="ARBA" id="ARBA00011123"/>
    </source>
</evidence>
<evidence type="ECO:0000256" key="6">
    <source>
        <dbReference type="ARBA" id="ARBA00022840"/>
    </source>
</evidence>
<comment type="function">
    <text evidence="8 11">Allows the formation of correctly charged Asn-tRNA(Asn) or Gln-tRNA(Gln) through the transamidation of misacylated Asp-tRNA(Asn) or Glu-tRNA(Gln) in organisms which lack either or both of asparaginyl-tRNA or glutaminyl-tRNA synthetases. The reaction takes place in the presence of glutamine and ATP through an activated phospho-Asp-tRNA(Asn) or phospho-Glu-tRNA(Gln).</text>
</comment>
<dbReference type="Pfam" id="PF02637">
    <property type="entry name" value="GatB_Yqey"/>
    <property type="match status" value="1"/>
</dbReference>
<dbReference type="Gene3D" id="1.10.10.410">
    <property type="match status" value="1"/>
</dbReference>
<evidence type="ECO:0000313" key="13">
    <source>
        <dbReference type="EMBL" id="RBO93496.1"/>
    </source>
</evidence>
<keyword evidence="14" id="KW-1185">Reference proteome</keyword>
<dbReference type="SUPFAM" id="SSF89095">
    <property type="entry name" value="GatB/YqeY motif"/>
    <property type="match status" value="1"/>
</dbReference>
<dbReference type="Pfam" id="PF02934">
    <property type="entry name" value="GatB_N"/>
    <property type="match status" value="1"/>
</dbReference>
<keyword evidence="5 11" id="KW-0547">Nucleotide-binding</keyword>
<dbReference type="NCBIfam" id="NF004014">
    <property type="entry name" value="PRK05477.1-4"/>
    <property type="match status" value="1"/>
</dbReference>
<dbReference type="OrthoDB" id="9804078at2"/>
<dbReference type="EMBL" id="QNRI01000011">
    <property type="protein sequence ID" value="RBO93496.1"/>
    <property type="molecule type" value="Genomic_DNA"/>
</dbReference>
<dbReference type="RefSeq" id="WP_113869862.1">
    <property type="nucleotide sequence ID" value="NZ_BAABQN010000010.1"/>
</dbReference>
<dbReference type="InterPro" id="IPR003789">
    <property type="entry name" value="Asn/Gln_tRNA_amidoTrase-B-like"/>
</dbReference>
<keyword evidence="6 11" id="KW-0067">ATP-binding</keyword>
<dbReference type="GO" id="GO:0006412">
    <property type="term" value="P:translation"/>
    <property type="evidence" value="ECO:0007669"/>
    <property type="project" value="UniProtKB-UniRule"/>
</dbReference>
<dbReference type="NCBIfam" id="NF004012">
    <property type="entry name" value="PRK05477.1-2"/>
    <property type="match status" value="1"/>
</dbReference>
<evidence type="ECO:0000256" key="1">
    <source>
        <dbReference type="ARBA" id="ARBA00005306"/>
    </source>
</evidence>
<comment type="catalytic activity">
    <reaction evidence="9 11">
        <text>L-aspartyl-tRNA(Asn) + L-glutamine + ATP + H2O = L-asparaginyl-tRNA(Asn) + L-glutamate + ADP + phosphate + 2 H(+)</text>
        <dbReference type="Rhea" id="RHEA:14513"/>
        <dbReference type="Rhea" id="RHEA-COMP:9674"/>
        <dbReference type="Rhea" id="RHEA-COMP:9677"/>
        <dbReference type="ChEBI" id="CHEBI:15377"/>
        <dbReference type="ChEBI" id="CHEBI:15378"/>
        <dbReference type="ChEBI" id="CHEBI:29985"/>
        <dbReference type="ChEBI" id="CHEBI:30616"/>
        <dbReference type="ChEBI" id="CHEBI:43474"/>
        <dbReference type="ChEBI" id="CHEBI:58359"/>
        <dbReference type="ChEBI" id="CHEBI:78515"/>
        <dbReference type="ChEBI" id="CHEBI:78516"/>
        <dbReference type="ChEBI" id="CHEBI:456216"/>
    </reaction>
</comment>
<comment type="catalytic activity">
    <reaction evidence="10 11">
        <text>L-glutamyl-tRNA(Gln) + L-glutamine + ATP + H2O = L-glutaminyl-tRNA(Gln) + L-glutamate + ADP + phosphate + H(+)</text>
        <dbReference type="Rhea" id="RHEA:17521"/>
        <dbReference type="Rhea" id="RHEA-COMP:9681"/>
        <dbReference type="Rhea" id="RHEA-COMP:9684"/>
        <dbReference type="ChEBI" id="CHEBI:15377"/>
        <dbReference type="ChEBI" id="CHEBI:15378"/>
        <dbReference type="ChEBI" id="CHEBI:29985"/>
        <dbReference type="ChEBI" id="CHEBI:30616"/>
        <dbReference type="ChEBI" id="CHEBI:43474"/>
        <dbReference type="ChEBI" id="CHEBI:58359"/>
        <dbReference type="ChEBI" id="CHEBI:78520"/>
        <dbReference type="ChEBI" id="CHEBI:78521"/>
        <dbReference type="ChEBI" id="CHEBI:456216"/>
    </reaction>
</comment>
<dbReference type="InterPro" id="IPR042114">
    <property type="entry name" value="GatB_C_1"/>
</dbReference>
<evidence type="ECO:0000256" key="4">
    <source>
        <dbReference type="ARBA" id="ARBA00022598"/>
    </source>
</evidence>
<dbReference type="SUPFAM" id="SSF55931">
    <property type="entry name" value="Glutamine synthetase/guanido kinase"/>
    <property type="match status" value="1"/>
</dbReference>
<comment type="caution">
    <text evidence="13">The sequence shown here is derived from an EMBL/GenBank/DDBJ whole genome shotgun (WGS) entry which is preliminary data.</text>
</comment>
<sequence length="476" mass="53805">MNFETIIGLEVHVELKTDSKIFSPSFNHFGATPNENVNPIDLGYPGVLPVLNEEAVNFAMKAAMALNCDIATHTKFDRKNYFYPDNPKAYQISQFDQPIGENGWIEIEVEGKTKRIGITRLHMEEDAGKLTHNDDGYSLVDYNRQGTPLVEIVSEPDLRSPAEAYAYLEKLKNIIQYTGVSDCKMEEGSLRCDANISIRPIGQEEFGVKTELKNLNSFSFVQKGLEFEEKRQQKELLVGGEILQETRRYDEQTKETILMRIKEGSDDYRYFPEPDLVPLYIDDAWKERIRAEIPELPDARKARYIETLELPAYDAMVLTNTKEMADFFEETIAAGAEVKQASNWLMGEVSAYMNKNQKELHDLALTPASLAKMIQLIENGTISSKIAKKVFAELVEKGGDPEQIVKDKGLVQISDESQLTEIISGILDKNEQSIIDYKNGKDKALGFLVGQVMKETKGQANPPMVNKIILAEIEKR</sequence>
<accession>A0A366DTS3</accession>
<dbReference type="FunFam" id="1.10.10.410:FF:000001">
    <property type="entry name" value="Aspartyl/glutamyl-tRNA(Asn/Gln) amidotransferase subunit B"/>
    <property type="match status" value="1"/>
</dbReference>
<protein>
    <recommendedName>
        <fullName evidence="3 11">Aspartyl/glutamyl-tRNA(Asn/Gln) amidotransferase subunit B</fullName>
        <shortName evidence="11">Asp/Glu-ADT subunit B</shortName>
        <ecNumber evidence="11">6.3.5.-</ecNumber>
    </recommendedName>
</protein>
<keyword evidence="4 11" id="KW-0436">Ligase</keyword>
<evidence type="ECO:0000259" key="12">
    <source>
        <dbReference type="SMART" id="SM00845"/>
    </source>
</evidence>
<feature type="domain" description="Asn/Gln amidotransferase" evidence="12">
    <location>
        <begin position="326"/>
        <end position="473"/>
    </location>
</feature>
<dbReference type="GO" id="GO:0005524">
    <property type="term" value="F:ATP binding"/>
    <property type="evidence" value="ECO:0007669"/>
    <property type="project" value="UniProtKB-KW"/>
</dbReference>
<keyword evidence="7 11" id="KW-0648">Protein biosynthesis</keyword>
<name>A0A366DTS3_9BACI</name>
<comment type="similarity">
    <text evidence="1 11">Belongs to the GatB/GatE family. GatB subfamily.</text>
</comment>
<dbReference type="InterPro" id="IPR014746">
    <property type="entry name" value="Gln_synth/guanido_kin_cat_dom"/>
</dbReference>
<dbReference type="PANTHER" id="PTHR11659:SF0">
    <property type="entry name" value="GLUTAMYL-TRNA(GLN) AMIDOTRANSFERASE SUBUNIT B, MITOCHONDRIAL"/>
    <property type="match status" value="1"/>
</dbReference>
<dbReference type="InterPro" id="IPR004413">
    <property type="entry name" value="GatB"/>
</dbReference>
<dbReference type="EC" id="6.3.5.-" evidence="11"/>
<dbReference type="GO" id="GO:0070681">
    <property type="term" value="P:glutaminyl-tRNAGln biosynthesis via transamidation"/>
    <property type="evidence" value="ECO:0007669"/>
    <property type="project" value="TreeGrafter"/>
</dbReference>
<dbReference type="GO" id="GO:0050566">
    <property type="term" value="F:asparaginyl-tRNA synthase (glutamine-hydrolyzing) activity"/>
    <property type="evidence" value="ECO:0007669"/>
    <property type="project" value="RHEA"/>
</dbReference>
<dbReference type="GO" id="GO:0016740">
    <property type="term" value="F:transferase activity"/>
    <property type="evidence" value="ECO:0007669"/>
    <property type="project" value="UniProtKB-KW"/>
</dbReference>
<evidence type="ECO:0000313" key="14">
    <source>
        <dbReference type="Proteomes" id="UP000252254"/>
    </source>
</evidence>
<dbReference type="NCBIfam" id="NF004011">
    <property type="entry name" value="PRK05477.1-1"/>
    <property type="match status" value="1"/>
</dbReference>
<gene>
    <name evidence="11" type="primary">gatB</name>
    <name evidence="13" type="ORF">DES48_1114</name>
</gene>
<dbReference type="Proteomes" id="UP000252254">
    <property type="component" value="Unassembled WGS sequence"/>
</dbReference>
<dbReference type="InterPro" id="IPR018027">
    <property type="entry name" value="Asn/Gln_amidotransferase"/>
</dbReference>
<organism evidence="13 14">
    <name type="scientific">Paraliobacillus ryukyuensis</name>
    <dbReference type="NCBI Taxonomy" id="200904"/>
    <lineage>
        <taxon>Bacteria</taxon>
        <taxon>Bacillati</taxon>
        <taxon>Bacillota</taxon>
        <taxon>Bacilli</taxon>
        <taxon>Bacillales</taxon>
        <taxon>Bacillaceae</taxon>
        <taxon>Paraliobacillus</taxon>
    </lineage>
</organism>
<keyword evidence="13" id="KW-0808">Transferase</keyword>
<comment type="subunit">
    <text evidence="2 11">Heterotrimer of A, B and C subunits.</text>
</comment>
<reference evidence="13 14" key="1">
    <citation type="submission" date="2018-06" db="EMBL/GenBank/DDBJ databases">
        <title>Genomic Encyclopedia of Type Strains, Phase IV (KMG-IV): sequencing the most valuable type-strain genomes for metagenomic binning, comparative biology and taxonomic classification.</title>
        <authorList>
            <person name="Goeker M."/>
        </authorList>
    </citation>
    <scope>NUCLEOTIDE SEQUENCE [LARGE SCALE GENOMIC DNA]</scope>
    <source>
        <strain evidence="13 14">DSM 15140</strain>
    </source>
</reference>
<evidence type="ECO:0000256" key="10">
    <source>
        <dbReference type="ARBA" id="ARBA00047913"/>
    </source>
</evidence>
<dbReference type="PANTHER" id="PTHR11659">
    <property type="entry name" value="GLUTAMYL-TRNA GLN AMIDOTRANSFERASE SUBUNIT B MITOCHONDRIAL AND PROKARYOTIC PET112-RELATED"/>
    <property type="match status" value="1"/>
</dbReference>
<dbReference type="InterPro" id="IPR023168">
    <property type="entry name" value="GatB_Yqey_C_2"/>
</dbReference>
<evidence type="ECO:0000256" key="11">
    <source>
        <dbReference type="HAMAP-Rule" id="MF_00121"/>
    </source>
</evidence>
<dbReference type="GO" id="GO:0050567">
    <property type="term" value="F:glutaminyl-tRNA synthase (glutamine-hydrolyzing) activity"/>
    <property type="evidence" value="ECO:0007669"/>
    <property type="project" value="UniProtKB-UniRule"/>
</dbReference>
<evidence type="ECO:0000256" key="3">
    <source>
        <dbReference type="ARBA" id="ARBA00016923"/>
    </source>
</evidence>
<dbReference type="InterPro" id="IPR006075">
    <property type="entry name" value="Asn/Gln-tRNA_Trfase_suB/E_cat"/>
</dbReference>
<dbReference type="STRING" id="200904.GCA_900168775_02742"/>
<evidence type="ECO:0000256" key="9">
    <source>
        <dbReference type="ARBA" id="ARBA00047380"/>
    </source>
</evidence>
<proteinExistence type="inferred from homology"/>
<evidence type="ECO:0000256" key="5">
    <source>
        <dbReference type="ARBA" id="ARBA00022741"/>
    </source>
</evidence>
<dbReference type="HAMAP" id="MF_00121">
    <property type="entry name" value="GatB"/>
    <property type="match status" value="1"/>
</dbReference>
<dbReference type="SMART" id="SM00845">
    <property type="entry name" value="GatB_Yqey"/>
    <property type="match status" value="1"/>
</dbReference>
<evidence type="ECO:0000256" key="7">
    <source>
        <dbReference type="ARBA" id="ARBA00022917"/>
    </source>
</evidence>
<dbReference type="NCBIfam" id="TIGR00133">
    <property type="entry name" value="gatB"/>
    <property type="match status" value="1"/>
</dbReference>
<dbReference type="FunFam" id="1.10.150.380:FF:000001">
    <property type="entry name" value="Aspartyl/glutamyl-tRNA(Asn/Gln) amidotransferase subunit B"/>
    <property type="match status" value="1"/>
</dbReference>
<dbReference type="AlphaFoldDB" id="A0A366DTS3"/>
<dbReference type="InterPro" id="IPR017959">
    <property type="entry name" value="Asn/Gln-tRNA_amidoTrfase_suB/E"/>
</dbReference>
<dbReference type="PROSITE" id="PS01234">
    <property type="entry name" value="GATB"/>
    <property type="match status" value="1"/>
</dbReference>
<dbReference type="Gene3D" id="1.10.150.380">
    <property type="entry name" value="GatB domain, N-terminal subdomain"/>
    <property type="match status" value="1"/>
</dbReference>
<dbReference type="InterPro" id="IPR017958">
    <property type="entry name" value="Gln-tRNA_amidoTrfase_suB_CS"/>
</dbReference>
<evidence type="ECO:0000256" key="8">
    <source>
        <dbReference type="ARBA" id="ARBA00024799"/>
    </source>
</evidence>